<evidence type="ECO:0000313" key="1">
    <source>
        <dbReference type="EMBL" id="DAD55753.1"/>
    </source>
</evidence>
<organism evidence="1">
    <name type="scientific">Bacteriophage sp</name>
    <dbReference type="NCBI Taxonomy" id="38018"/>
    <lineage>
        <taxon>Viruses</taxon>
    </lineage>
</organism>
<sequence length="310" mass="36049">MKKINLTNIKNEKSVSEVLFDALKPKAITNEQSKTVYALKLSVEREIEKREDGRNWAIRDLPLYLPEVDLHYQREPKNYEVAKITNNFNINKVEVKAASIRKVGNTWHLFLMDGAHTLSVLLYMQSKGFPIYAITCKVFINLTLEEEADLFATQNEGKTNLRGYERYKAELCAKKPTAVIINQVTKEFGLTVKTNRNSTINRYNNINAVEELYRIVKRDGENALRFVFAVLQGTGWKDDMVYTQRMLAGISACYKHCEDTKAFNYFLLNLKQYKSCDEFVRVAQDKIEEHEGHPAEKIRDYLLTYMVYKK</sequence>
<dbReference type="InterPro" id="IPR046681">
    <property type="entry name" value="DUF6551"/>
</dbReference>
<name>A0A8D9UHM8_9VIRU</name>
<dbReference type="Pfam" id="PF20188">
    <property type="entry name" value="DUF6551"/>
    <property type="match status" value="1"/>
</dbReference>
<proteinExistence type="predicted"/>
<accession>A0A8D9UHM8</accession>
<reference evidence="1" key="1">
    <citation type="journal article" date="2021" name="Proc. Natl. Acad. Sci. U.S.A.">
        <title>A Catalog of Tens of Thousands of Viruses from Human Metagenomes Reveals Hidden Associations with Chronic Diseases.</title>
        <authorList>
            <person name="Tisza M.J."/>
            <person name="Buck C.B."/>
        </authorList>
    </citation>
    <scope>NUCLEOTIDE SEQUENCE</scope>
    <source>
        <strain evidence="1">CtOZu12</strain>
    </source>
</reference>
<dbReference type="EMBL" id="BK029940">
    <property type="protein sequence ID" value="DAD55753.1"/>
    <property type="molecule type" value="Genomic_DNA"/>
</dbReference>
<protein>
    <submittedName>
        <fullName evidence="1">Sulfur modification protein</fullName>
    </submittedName>
</protein>